<proteinExistence type="predicted"/>
<organism evidence="2 3">
    <name type="scientific">Euphydryas editha</name>
    <name type="common">Edith's checkerspot</name>
    <dbReference type="NCBI Taxonomy" id="104508"/>
    <lineage>
        <taxon>Eukaryota</taxon>
        <taxon>Metazoa</taxon>
        <taxon>Ecdysozoa</taxon>
        <taxon>Arthropoda</taxon>
        <taxon>Hexapoda</taxon>
        <taxon>Insecta</taxon>
        <taxon>Pterygota</taxon>
        <taxon>Neoptera</taxon>
        <taxon>Endopterygota</taxon>
        <taxon>Lepidoptera</taxon>
        <taxon>Glossata</taxon>
        <taxon>Ditrysia</taxon>
        <taxon>Papilionoidea</taxon>
        <taxon>Nymphalidae</taxon>
        <taxon>Nymphalinae</taxon>
        <taxon>Euphydryas</taxon>
    </lineage>
</organism>
<protein>
    <recommendedName>
        <fullName evidence="4">Retrotransposon gag domain-containing protein</fullName>
    </recommendedName>
</protein>
<dbReference type="EMBL" id="CAKOGL010000007">
    <property type="protein sequence ID" value="CAH2088575.1"/>
    <property type="molecule type" value="Genomic_DNA"/>
</dbReference>
<feature type="compositionally biased region" description="Low complexity" evidence="1">
    <location>
        <begin position="279"/>
        <end position="315"/>
    </location>
</feature>
<gene>
    <name evidence="2" type="ORF">EEDITHA_LOCUS4723</name>
</gene>
<evidence type="ECO:0008006" key="4">
    <source>
        <dbReference type="Google" id="ProtNLM"/>
    </source>
</evidence>
<evidence type="ECO:0000313" key="2">
    <source>
        <dbReference type="EMBL" id="CAH2088575.1"/>
    </source>
</evidence>
<feature type="region of interest" description="Disordered" evidence="1">
    <location>
        <begin position="275"/>
        <end position="315"/>
    </location>
</feature>
<name>A0AAU9TSL3_EUPED</name>
<accession>A0AAU9TSL3</accession>
<sequence>MSTEDIMNQGADQTATKKNTKTTENIIVKKSKDSGKENEEEHCVCYYCGENYKEINKKPVDDWIQCDKSFAEVQAESNRLLIESLMASRTHGSVSPSSALSPVGTTTFAGNFSKCTSRFKRDRNDPEIVEAFVDAIETYKECTNISDIHALKGLPMLLEGEAAVWWRGVKASVPTWQDAIARLRAMFGVPRAPHKILRQIFSVEQGSERAEVFVARILALIAWLPYKIEERMQLDIVYVLLDRSIRKRLARNTLTSLDELVDKARAIEETLAEVDSSARKSAAPSSARAQSSTSAQQAHSSRSTRASSSYSARAPCPSSDGDASVVEYSAPAPPGCIVTDPLCDKNTCPTVHVDAVVNVLPNCNTLNDHVSSVNTPLLPVNDDNVLPIYSSDCKANLGGRPILPIEIYGLRGTGLADTAAKCSIAGWSLYAVLQRNNHPFRSDVMKVKLADGYLRDMHVNLADVDVNLKGKVIPTLLFFRKRLKTTLC</sequence>
<comment type="caution">
    <text evidence="2">The sequence shown here is derived from an EMBL/GenBank/DDBJ whole genome shotgun (WGS) entry which is preliminary data.</text>
</comment>
<evidence type="ECO:0000313" key="3">
    <source>
        <dbReference type="Proteomes" id="UP001153954"/>
    </source>
</evidence>
<evidence type="ECO:0000256" key="1">
    <source>
        <dbReference type="SAM" id="MobiDB-lite"/>
    </source>
</evidence>
<dbReference type="AlphaFoldDB" id="A0AAU9TSL3"/>
<keyword evidence="3" id="KW-1185">Reference proteome</keyword>
<dbReference type="Proteomes" id="UP001153954">
    <property type="component" value="Unassembled WGS sequence"/>
</dbReference>
<reference evidence="2" key="1">
    <citation type="submission" date="2022-03" db="EMBL/GenBank/DDBJ databases">
        <authorList>
            <person name="Tunstrom K."/>
        </authorList>
    </citation>
    <scope>NUCLEOTIDE SEQUENCE</scope>
</reference>